<dbReference type="EMBL" id="AMQM01001440">
    <property type="status" value="NOT_ANNOTATED_CDS"/>
    <property type="molecule type" value="Genomic_DNA"/>
</dbReference>
<sequence>MWYQCHIKVLNVEFEGRPADDSDIDGIKVLLRQLKTASNIAGRAFRHAAPHVGISLPLKIRNCSSTQSFKSSLKTFYFDSAFVYKRLTELFLMGSVDSYELAKLLISQNYVGSVLHQVLSQSDEEDEDDDGDMNEDSALPVFGLLTVINLTEKNSSDVVKNLKLFLQERCKESSSANVYEEFVSILNSKQEQIGFIINERILASSQLAVPNFESLWKDVEKANNKNMKYNFTKYIMLTRSSKMLSKKKNQTEEPLEFLNPEDQIFHEHSLLSFSYTLEGQHDTLIDMKSSEILNQQQEPLRTIIVFESSKIPAIMNEMKTL</sequence>
<reference evidence="4" key="1">
    <citation type="submission" date="2012-12" db="EMBL/GenBank/DDBJ databases">
        <authorList>
            <person name="Hellsten U."/>
            <person name="Grimwood J."/>
            <person name="Chapman J.A."/>
            <person name="Shapiro H."/>
            <person name="Aerts A."/>
            <person name="Otillar R.P."/>
            <person name="Terry A.Y."/>
            <person name="Boore J.L."/>
            <person name="Simakov O."/>
            <person name="Marletaz F."/>
            <person name="Cho S.-J."/>
            <person name="Edsinger-Gonzales E."/>
            <person name="Havlak P."/>
            <person name="Kuo D.-H."/>
            <person name="Larsson T."/>
            <person name="Lv J."/>
            <person name="Arendt D."/>
            <person name="Savage R."/>
            <person name="Osoegawa K."/>
            <person name="de Jong P."/>
            <person name="Lindberg D.R."/>
            <person name="Seaver E.C."/>
            <person name="Weisblat D.A."/>
            <person name="Putnam N.H."/>
            <person name="Grigoriev I.V."/>
            <person name="Rokhsar D.S."/>
        </authorList>
    </citation>
    <scope>NUCLEOTIDE SEQUENCE</scope>
</reference>
<dbReference type="OMA" id="IFGINTI"/>
<name>T1EUE5_HELRO</name>
<comment type="similarity">
    <text evidence="1">Belongs to the BCP1 family.</text>
</comment>
<dbReference type="PANTHER" id="PTHR13261:SF0">
    <property type="entry name" value="BRCA2 AND CDKN1A-INTERACTING PROTEIN"/>
    <property type="match status" value="1"/>
</dbReference>
<dbReference type="RefSeq" id="XP_009025767.1">
    <property type="nucleotide sequence ID" value="XM_009027519.1"/>
</dbReference>
<dbReference type="FunCoup" id="T1EUE5">
    <property type="interactions" value="1727"/>
</dbReference>
<evidence type="ECO:0000256" key="1">
    <source>
        <dbReference type="ARBA" id="ARBA00006781"/>
    </source>
</evidence>
<evidence type="ECO:0000313" key="2">
    <source>
        <dbReference type="EMBL" id="ESN96638.1"/>
    </source>
</evidence>
<dbReference type="STRING" id="6412.T1EUE5"/>
<evidence type="ECO:0008006" key="5">
    <source>
        <dbReference type="Google" id="ProtNLM"/>
    </source>
</evidence>
<dbReference type="Proteomes" id="UP000015101">
    <property type="component" value="Unassembled WGS sequence"/>
</dbReference>
<dbReference type="KEGG" id="hro:HELRODRAFT_163725"/>
<dbReference type="EnsemblMetazoa" id="HelroT163725">
    <property type="protein sequence ID" value="HelroP163725"/>
    <property type="gene ID" value="HelroG163725"/>
</dbReference>
<gene>
    <name evidence="3" type="primary">20200195</name>
    <name evidence="2" type="ORF">HELRODRAFT_163725</name>
</gene>
<keyword evidence="4" id="KW-1185">Reference proteome</keyword>
<organism evidence="3 4">
    <name type="scientific">Helobdella robusta</name>
    <name type="common">Californian leech</name>
    <dbReference type="NCBI Taxonomy" id="6412"/>
    <lineage>
        <taxon>Eukaryota</taxon>
        <taxon>Metazoa</taxon>
        <taxon>Spiralia</taxon>
        <taxon>Lophotrochozoa</taxon>
        <taxon>Annelida</taxon>
        <taxon>Clitellata</taxon>
        <taxon>Hirudinea</taxon>
        <taxon>Rhynchobdellida</taxon>
        <taxon>Glossiphoniidae</taxon>
        <taxon>Helobdella</taxon>
    </lineage>
</organism>
<dbReference type="InterPro" id="IPR025602">
    <property type="entry name" value="BCP1_family"/>
</dbReference>
<dbReference type="OrthoDB" id="27543at2759"/>
<reference evidence="2 4" key="2">
    <citation type="journal article" date="2013" name="Nature">
        <title>Insights into bilaterian evolution from three spiralian genomes.</title>
        <authorList>
            <person name="Simakov O."/>
            <person name="Marletaz F."/>
            <person name="Cho S.J."/>
            <person name="Edsinger-Gonzales E."/>
            <person name="Havlak P."/>
            <person name="Hellsten U."/>
            <person name="Kuo D.H."/>
            <person name="Larsson T."/>
            <person name="Lv J."/>
            <person name="Arendt D."/>
            <person name="Savage R."/>
            <person name="Osoegawa K."/>
            <person name="de Jong P."/>
            <person name="Grimwood J."/>
            <person name="Chapman J.A."/>
            <person name="Shapiro H."/>
            <person name="Aerts A."/>
            <person name="Otillar R.P."/>
            <person name="Terry A.Y."/>
            <person name="Boore J.L."/>
            <person name="Grigoriev I.V."/>
            <person name="Lindberg D.R."/>
            <person name="Seaver E.C."/>
            <person name="Weisblat D.A."/>
            <person name="Putnam N.H."/>
            <person name="Rokhsar D.S."/>
        </authorList>
    </citation>
    <scope>NUCLEOTIDE SEQUENCE</scope>
</reference>
<dbReference type="Pfam" id="PF13862">
    <property type="entry name" value="BCCIP"/>
    <property type="match status" value="1"/>
</dbReference>
<protein>
    <recommendedName>
        <fullName evidence="5">Protein BCCIP homolog</fullName>
    </recommendedName>
</protein>
<dbReference type="GeneID" id="20200195"/>
<evidence type="ECO:0000313" key="3">
    <source>
        <dbReference type="EnsemblMetazoa" id="HelroP163725"/>
    </source>
</evidence>
<dbReference type="PANTHER" id="PTHR13261">
    <property type="entry name" value="BRCA2 AND CDKN1A INTERACTING PROTEIN"/>
    <property type="match status" value="1"/>
</dbReference>
<accession>T1EUE5</accession>
<dbReference type="EMBL" id="KB097495">
    <property type="protein sequence ID" value="ESN96638.1"/>
    <property type="molecule type" value="Genomic_DNA"/>
</dbReference>
<evidence type="ECO:0000313" key="4">
    <source>
        <dbReference type="Proteomes" id="UP000015101"/>
    </source>
</evidence>
<dbReference type="HOGENOM" id="CLU_068770_1_1_1"/>
<proteinExistence type="inferred from homology"/>
<dbReference type="AlphaFoldDB" id="T1EUE5"/>
<dbReference type="CTD" id="20200195"/>
<dbReference type="InParanoid" id="T1EUE5"/>
<reference evidence="3" key="3">
    <citation type="submission" date="2015-06" db="UniProtKB">
        <authorList>
            <consortium name="EnsemblMetazoa"/>
        </authorList>
    </citation>
    <scope>IDENTIFICATION</scope>
</reference>
<dbReference type="eggNOG" id="KOG3034">
    <property type="taxonomic scope" value="Eukaryota"/>
</dbReference>
<dbReference type="GO" id="GO:0005634">
    <property type="term" value="C:nucleus"/>
    <property type="evidence" value="ECO:0000318"/>
    <property type="project" value="GO_Central"/>
</dbReference>